<keyword evidence="6" id="KW-0449">Lipoprotein</keyword>
<dbReference type="InterPro" id="IPR002048">
    <property type="entry name" value="EF_hand_dom"/>
</dbReference>
<keyword evidence="5" id="KW-0106">Calcium</keyword>
<proteinExistence type="inferred from homology"/>
<dbReference type="PROSITE" id="PS00018">
    <property type="entry name" value="EF_HAND_1"/>
    <property type="match status" value="2"/>
</dbReference>
<dbReference type="SUPFAM" id="SSF47473">
    <property type="entry name" value="EF-hand"/>
    <property type="match status" value="1"/>
</dbReference>
<evidence type="ECO:0000313" key="8">
    <source>
        <dbReference type="EMBL" id="CAF1310973.1"/>
    </source>
</evidence>
<comment type="caution">
    <text evidence="8">The sequence shown here is derived from an EMBL/GenBank/DDBJ whole genome shotgun (WGS) entry which is preliminary data.</text>
</comment>
<dbReference type="PANTHER" id="PTHR23055:SF178">
    <property type="entry name" value="NEUROCALCIN HOMOLOG"/>
    <property type="match status" value="1"/>
</dbReference>
<evidence type="ECO:0000256" key="3">
    <source>
        <dbReference type="ARBA" id="ARBA00022723"/>
    </source>
</evidence>
<evidence type="ECO:0000256" key="6">
    <source>
        <dbReference type="ARBA" id="ARBA00023288"/>
    </source>
</evidence>
<dbReference type="PROSITE" id="PS50222">
    <property type="entry name" value="EF_HAND_2"/>
    <property type="match status" value="2"/>
</dbReference>
<keyword evidence="4" id="KW-0677">Repeat</keyword>
<evidence type="ECO:0000256" key="1">
    <source>
        <dbReference type="ARBA" id="ARBA00006049"/>
    </source>
</evidence>
<dbReference type="InterPro" id="IPR018247">
    <property type="entry name" value="EF_Hand_1_Ca_BS"/>
</dbReference>
<dbReference type="PANTHER" id="PTHR23055">
    <property type="entry name" value="CALCIUM BINDING PROTEINS"/>
    <property type="match status" value="1"/>
</dbReference>
<protein>
    <recommendedName>
        <fullName evidence="7">EF-hand domain-containing protein</fullName>
    </recommendedName>
</protein>
<dbReference type="EMBL" id="CAJOAY010000221">
    <property type="protein sequence ID" value="CAF3591127.1"/>
    <property type="molecule type" value="Genomic_DNA"/>
</dbReference>
<sequence length="192" mass="21946">MESKKITKVRKTTDLSPKELNVLRSTSKLSDKEIKQWHEEFIKKYPNGKVDKDSFVKLYKELHPQHDEAASKTLIDSIDTDHDGSINFNEFLFFSAANAHSCSLDERLNVMFELWDVTDDGQIDQNELAHLISAMYDRARIKDRQGENNPHARAKAIITKLDVSGDRKLNKEEFVNGCKNDPVVGKLLASNQ</sequence>
<evidence type="ECO:0000256" key="2">
    <source>
        <dbReference type="ARBA" id="ARBA00022707"/>
    </source>
</evidence>
<dbReference type="Gene3D" id="1.10.238.10">
    <property type="entry name" value="EF-hand"/>
    <property type="match status" value="1"/>
</dbReference>
<keyword evidence="2" id="KW-0519">Myristate</keyword>
<dbReference type="EMBL" id="CAJNON010000546">
    <property type="protein sequence ID" value="CAF1310973.1"/>
    <property type="molecule type" value="Genomic_DNA"/>
</dbReference>
<dbReference type="GO" id="GO:0005509">
    <property type="term" value="F:calcium ion binding"/>
    <property type="evidence" value="ECO:0007669"/>
    <property type="project" value="InterPro"/>
</dbReference>
<evidence type="ECO:0000313" key="9">
    <source>
        <dbReference type="EMBL" id="CAF3591127.1"/>
    </source>
</evidence>
<dbReference type="SMART" id="SM00054">
    <property type="entry name" value="EFh"/>
    <property type="match status" value="3"/>
</dbReference>
<dbReference type="Pfam" id="PF13499">
    <property type="entry name" value="EF-hand_7"/>
    <property type="match status" value="1"/>
</dbReference>
<dbReference type="Pfam" id="PF13833">
    <property type="entry name" value="EF-hand_8"/>
    <property type="match status" value="1"/>
</dbReference>
<organism evidence="8 10">
    <name type="scientific">Adineta steineri</name>
    <dbReference type="NCBI Taxonomy" id="433720"/>
    <lineage>
        <taxon>Eukaryota</taxon>
        <taxon>Metazoa</taxon>
        <taxon>Spiralia</taxon>
        <taxon>Gnathifera</taxon>
        <taxon>Rotifera</taxon>
        <taxon>Eurotatoria</taxon>
        <taxon>Bdelloidea</taxon>
        <taxon>Adinetida</taxon>
        <taxon>Adinetidae</taxon>
        <taxon>Adineta</taxon>
    </lineage>
</organism>
<dbReference type="AlphaFoldDB" id="A0A815E700"/>
<evidence type="ECO:0000313" key="10">
    <source>
        <dbReference type="Proteomes" id="UP000663891"/>
    </source>
</evidence>
<dbReference type="Proteomes" id="UP000663891">
    <property type="component" value="Unassembled WGS sequence"/>
</dbReference>
<gene>
    <name evidence="9" type="ORF">OKA104_LOCUS6119</name>
    <name evidence="8" type="ORF">VCS650_LOCUS31592</name>
</gene>
<feature type="domain" description="EF-hand" evidence="7">
    <location>
        <begin position="66"/>
        <end position="101"/>
    </location>
</feature>
<evidence type="ECO:0000259" key="7">
    <source>
        <dbReference type="PROSITE" id="PS50222"/>
    </source>
</evidence>
<evidence type="ECO:0000256" key="5">
    <source>
        <dbReference type="ARBA" id="ARBA00022837"/>
    </source>
</evidence>
<keyword evidence="3" id="KW-0479">Metal-binding</keyword>
<dbReference type="PRINTS" id="PR00450">
    <property type="entry name" value="RECOVERIN"/>
</dbReference>
<dbReference type="InterPro" id="IPR028846">
    <property type="entry name" value="Recoverin"/>
</dbReference>
<name>A0A815E700_9BILA</name>
<dbReference type="Proteomes" id="UP000663881">
    <property type="component" value="Unassembled WGS sequence"/>
</dbReference>
<accession>A0A815E700</accession>
<reference evidence="8" key="1">
    <citation type="submission" date="2021-02" db="EMBL/GenBank/DDBJ databases">
        <authorList>
            <person name="Nowell W R."/>
        </authorList>
    </citation>
    <scope>NUCLEOTIDE SEQUENCE</scope>
</reference>
<comment type="similarity">
    <text evidence="1">Belongs to the recoverin family.</text>
</comment>
<feature type="domain" description="EF-hand" evidence="7">
    <location>
        <begin position="103"/>
        <end position="138"/>
    </location>
</feature>
<dbReference type="InterPro" id="IPR011992">
    <property type="entry name" value="EF-hand-dom_pair"/>
</dbReference>
<dbReference type="OrthoDB" id="191686at2759"/>
<evidence type="ECO:0000256" key="4">
    <source>
        <dbReference type="ARBA" id="ARBA00022737"/>
    </source>
</evidence>